<dbReference type="EMBL" id="CP093347">
    <property type="protein sequence ID" value="WOH01987.1"/>
    <property type="molecule type" value="Genomic_DNA"/>
</dbReference>
<dbReference type="Gramene" id="KZM95435">
    <property type="protein sequence ID" value="KZM95435"/>
    <property type="gene ID" value="DCAR_018677"/>
</dbReference>
<keyword evidence="5" id="KW-0804">Transcription</keyword>
<evidence type="ECO:0000313" key="8">
    <source>
        <dbReference type="EMBL" id="WOH01987.1"/>
    </source>
</evidence>
<evidence type="ECO:0000256" key="7">
    <source>
        <dbReference type="SAM" id="MobiDB-lite"/>
    </source>
</evidence>
<reference evidence="8" key="2">
    <citation type="submission" date="2022-03" db="EMBL/GenBank/DDBJ databases">
        <title>Draft title - Genomic analysis of global carrot germplasm unveils the trajectory of domestication and the origin of high carotenoid orange carrot.</title>
        <authorList>
            <person name="Iorizzo M."/>
            <person name="Ellison S."/>
            <person name="Senalik D."/>
            <person name="Macko-Podgorni A."/>
            <person name="Grzebelus D."/>
            <person name="Bostan H."/>
            <person name="Rolling W."/>
            <person name="Curaba J."/>
            <person name="Simon P."/>
        </authorList>
    </citation>
    <scope>NUCLEOTIDE SEQUENCE</scope>
    <source>
        <tissue evidence="8">Leaf</tissue>
    </source>
</reference>
<keyword evidence="3" id="KW-0221">Differentiation</keyword>
<dbReference type="InterPro" id="IPR017930">
    <property type="entry name" value="Myb_dom"/>
</dbReference>
<dbReference type="FunFam" id="1.10.10.60:FF:000002">
    <property type="entry name" value="Myb family transcription factor"/>
    <property type="match status" value="1"/>
</dbReference>
<evidence type="ECO:0000256" key="2">
    <source>
        <dbReference type="ARBA" id="ARBA00022473"/>
    </source>
</evidence>
<dbReference type="GO" id="GO:0010158">
    <property type="term" value="P:abaxial cell fate specification"/>
    <property type="evidence" value="ECO:0007669"/>
    <property type="project" value="InterPro"/>
</dbReference>
<dbReference type="KEGG" id="dcr:108222230"/>
<reference evidence="8" key="1">
    <citation type="journal article" date="2016" name="Nat. Genet.">
        <title>A high-quality carrot genome assembly provides new insights into carotenoid accumulation and asterid genome evolution.</title>
        <authorList>
            <person name="Iorizzo M."/>
            <person name="Ellison S."/>
            <person name="Senalik D."/>
            <person name="Zeng P."/>
            <person name="Satapoomin P."/>
            <person name="Huang J."/>
            <person name="Bowman M."/>
            <person name="Iovene M."/>
            <person name="Sanseverino W."/>
            <person name="Cavagnaro P."/>
            <person name="Yildiz M."/>
            <person name="Macko-Podgorni A."/>
            <person name="Moranska E."/>
            <person name="Grzebelus E."/>
            <person name="Grzebelus D."/>
            <person name="Ashrafi H."/>
            <person name="Zheng Z."/>
            <person name="Cheng S."/>
            <person name="Spooner D."/>
            <person name="Van Deynze A."/>
            <person name="Simon P."/>
        </authorList>
    </citation>
    <scope>NUCLEOTIDE SEQUENCE</scope>
    <source>
        <tissue evidence="8">Leaf</tissue>
    </source>
</reference>
<dbReference type="InterPro" id="IPR001005">
    <property type="entry name" value="SANT/Myb"/>
</dbReference>
<feature type="region of interest" description="Disordered" evidence="7">
    <location>
        <begin position="1"/>
        <end position="60"/>
    </location>
</feature>
<dbReference type="OrthoDB" id="551907at2759"/>
<dbReference type="GO" id="GO:0000976">
    <property type="term" value="F:transcription cis-regulatory region binding"/>
    <property type="evidence" value="ECO:0007669"/>
    <property type="project" value="InterPro"/>
</dbReference>
<evidence type="ECO:0000313" key="9">
    <source>
        <dbReference type="Proteomes" id="UP000077755"/>
    </source>
</evidence>
<comment type="subcellular location">
    <subcellularLocation>
        <location evidence="1">Nucleus</location>
    </subcellularLocation>
</comment>
<dbReference type="GO" id="GO:0006355">
    <property type="term" value="P:regulation of DNA-templated transcription"/>
    <property type="evidence" value="ECO:0007669"/>
    <property type="project" value="InterPro"/>
</dbReference>
<name>A0A164Z6V7_DAUCS</name>
<feature type="compositionally biased region" description="Acidic residues" evidence="7">
    <location>
        <begin position="17"/>
        <end position="27"/>
    </location>
</feature>
<accession>A0A164Z6V7</accession>
<dbReference type="SUPFAM" id="SSF46689">
    <property type="entry name" value="Homeodomain-like"/>
    <property type="match status" value="1"/>
</dbReference>
<evidence type="ECO:0000256" key="3">
    <source>
        <dbReference type="ARBA" id="ARBA00022782"/>
    </source>
</evidence>
<dbReference type="OMA" id="QGYNRSH"/>
<dbReference type="InterPro" id="IPR006447">
    <property type="entry name" value="Myb_dom_plants"/>
</dbReference>
<proteinExistence type="predicted"/>
<dbReference type="Proteomes" id="UP000077755">
    <property type="component" value="Chromosome 5"/>
</dbReference>
<dbReference type="PROSITE" id="PS51294">
    <property type="entry name" value="HTH_MYB"/>
    <property type="match status" value="1"/>
</dbReference>
<evidence type="ECO:0000256" key="6">
    <source>
        <dbReference type="ARBA" id="ARBA00023242"/>
    </source>
</evidence>
<keyword evidence="4" id="KW-0805">Transcription regulation</keyword>
<keyword evidence="2" id="KW-0217">Developmental protein</keyword>
<sequence length="351" mass="39681">MDGSSRSECYKASPSNEEYEEDEEDVSAENNSKATDGGAGGSSSNSTIEENENKSSVRPYVRSKTPRLRWTHDLHLRFVQAVERLGGQERATPKLVLQLMNVKGLNIAHVKSHLQMYRSKKIDDPNQAIADNRSVENYGDRNIYNLSQLPMLQSYNQSYNLSTFRYGDALWNAGHHEKWMQNVYNMSGRNGAVDYKARPRFYPSVTEKISGRNSINWENNINASSSSQLSTWKVHENKGELLGPLNDQSPVKFMEFKSSNRQQEKVEPLDLEIASLTPAKRKASACELDLNLTLAVKSTNDNSGRNLKDDEDEYLSLSLFSPSSSKKLERLKMVDKEEINAERASTLDLTI</sequence>
<dbReference type="PANTHER" id="PTHR31496:SF3">
    <property type="entry name" value="TRANSCRIPTION REPRESSOR KAN1"/>
    <property type="match status" value="1"/>
</dbReference>
<keyword evidence="9" id="KW-1185">Reference proteome</keyword>
<evidence type="ECO:0000256" key="4">
    <source>
        <dbReference type="ARBA" id="ARBA00023015"/>
    </source>
</evidence>
<protein>
    <submittedName>
        <fullName evidence="8">Uncharacterized protein</fullName>
    </submittedName>
</protein>
<organism evidence="8 9">
    <name type="scientific">Daucus carota subsp. sativus</name>
    <name type="common">Carrot</name>
    <dbReference type="NCBI Taxonomy" id="79200"/>
    <lineage>
        <taxon>Eukaryota</taxon>
        <taxon>Viridiplantae</taxon>
        <taxon>Streptophyta</taxon>
        <taxon>Embryophyta</taxon>
        <taxon>Tracheophyta</taxon>
        <taxon>Spermatophyta</taxon>
        <taxon>Magnoliopsida</taxon>
        <taxon>eudicotyledons</taxon>
        <taxon>Gunneridae</taxon>
        <taxon>Pentapetalae</taxon>
        <taxon>asterids</taxon>
        <taxon>campanulids</taxon>
        <taxon>Apiales</taxon>
        <taxon>Apiaceae</taxon>
        <taxon>Apioideae</taxon>
        <taxon>Scandiceae</taxon>
        <taxon>Daucinae</taxon>
        <taxon>Daucus</taxon>
        <taxon>Daucus sect. Daucus</taxon>
    </lineage>
</organism>
<dbReference type="Pfam" id="PF00249">
    <property type="entry name" value="Myb_DNA-binding"/>
    <property type="match status" value="1"/>
</dbReference>
<gene>
    <name evidence="8" type="ORF">DCAR_0521374</name>
</gene>
<dbReference type="Gene3D" id="1.10.10.60">
    <property type="entry name" value="Homeodomain-like"/>
    <property type="match status" value="1"/>
</dbReference>
<dbReference type="AlphaFoldDB" id="A0A164Z6V7"/>
<evidence type="ECO:0000256" key="1">
    <source>
        <dbReference type="ARBA" id="ARBA00004123"/>
    </source>
</evidence>
<evidence type="ECO:0000256" key="5">
    <source>
        <dbReference type="ARBA" id="ARBA00023163"/>
    </source>
</evidence>
<dbReference type="InterPro" id="IPR044847">
    <property type="entry name" value="KAN_fam"/>
</dbReference>
<dbReference type="InterPro" id="IPR009057">
    <property type="entry name" value="Homeodomain-like_sf"/>
</dbReference>
<dbReference type="PANTHER" id="PTHR31496">
    <property type="entry name" value="TRANSCRIPTION FACTOR KAN2-RELATED"/>
    <property type="match status" value="1"/>
</dbReference>
<dbReference type="GO" id="GO:0005634">
    <property type="term" value="C:nucleus"/>
    <property type="evidence" value="ECO:0007669"/>
    <property type="project" value="UniProtKB-SubCell"/>
</dbReference>
<dbReference type="NCBIfam" id="TIGR01557">
    <property type="entry name" value="myb_SHAQKYF"/>
    <property type="match status" value="1"/>
</dbReference>
<keyword evidence="6" id="KW-0539">Nucleus</keyword>